<evidence type="ECO:0000313" key="3">
    <source>
        <dbReference type="EMBL" id="TWI97106.1"/>
    </source>
</evidence>
<feature type="chain" id="PRO_5021839269" evidence="1">
    <location>
        <begin position="19"/>
        <end position="198"/>
    </location>
</feature>
<evidence type="ECO:0000259" key="2">
    <source>
        <dbReference type="Pfam" id="PF13628"/>
    </source>
</evidence>
<dbReference type="Proteomes" id="UP000317010">
    <property type="component" value="Unassembled WGS sequence"/>
</dbReference>
<protein>
    <submittedName>
        <fullName evidence="3">Putative membrane protein</fullName>
    </submittedName>
</protein>
<sequence length="198" mass="21976">MRNLCLSITLLTIVFIMAACNQRAKKNVAISTDSISSADSLKAVNDSSLKLNTPMDNSDVKFVTETIQACITEAELGKVAIHNAANKRVKNFGGIMIKDLNKAHNKLLTLARSKDITLPTTPDTTEQRTINAFAKKTGKDFDTAYVNYMISDHKNYIQIFENQSKNAADPDIKNFATKSLRDLKNHLEAINTIHDSMQ</sequence>
<dbReference type="PANTHER" id="PTHR38593">
    <property type="entry name" value="BLR2558 PROTEIN"/>
    <property type="match status" value="1"/>
</dbReference>
<dbReference type="PROSITE" id="PS51257">
    <property type="entry name" value="PROKAR_LIPOPROTEIN"/>
    <property type="match status" value="1"/>
</dbReference>
<gene>
    <name evidence="3" type="ORF">JN11_03566</name>
</gene>
<dbReference type="Gene3D" id="1.20.1260.10">
    <property type="match status" value="1"/>
</dbReference>
<name>A0A562TVL3_9SPHI</name>
<dbReference type="RefSeq" id="WP_144914647.1">
    <property type="nucleotide sequence ID" value="NZ_VLLI01000011.1"/>
</dbReference>
<feature type="signal peptide" evidence="1">
    <location>
        <begin position="1"/>
        <end position="18"/>
    </location>
</feature>
<reference evidence="3 4" key="1">
    <citation type="submission" date="2019-07" db="EMBL/GenBank/DDBJ databases">
        <title>Genomic Encyclopedia of Archaeal and Bacterial Type Strains, Phase II (KMG-II): from individual species to whole genera.</title>
        <authorList>
            <person name="Goeker M."/>
        </authorList>
    </citation>
    <scope>NUCLEOTIDE SEQUENCE [LARGE SCALE GENOMIC DNA]</scope>
    <source>
        <strain evidence="3 4">ATCC BAA-1854</strain>
    </source>
</reference>
<evidence type="ECO:0000313" key="4">
    <source>
        <dbReference type="Proteomes" id="UP000317010"/>
    </source>
</evidence>
<proteinExistence type="predicted"/>
<dbReference type="EMBL" id="VLLI01000011">
    <property type="protein sequence ID" value="TWI97106.1"/>
    <property type="molecule type" value="Genomic_DNA"/>
</dbReference>
<dbReference type="InterPro" id="IPR012347">
    <property type="entry name" value="Ferritin-like"/>
</dbReference>
<keyword evidence="1" id="KW-0732">Signal</keyword>
<feature type="domain" description="DUF4142" evidence="2">
    <location>
        <begin position="58"/>
        <end position="192"/>
    </location>
</feature>
<organism evidence="3 4">
    <name type="scientific">Mucilaginibacter frigoritolerans</name>
    <dbReference type="NCBI Taxonomy" id="652788"/>
    <lineage>
        <taxon>Bacteria</taxon>
        <taxon>Pseudomonadati</taxon>
        <taxon>Bacteroidota</taxon>
        <taxon>Sphingobacteriia</taxon>
        <taxon>Sphingobacteriales</taxon>
        <taxon>Sphingobacteriaceae</taxon>
        <taxon>Mucilaginibacter</taxon>
    </lineage>
</organism>
<dbReference type="Pfam" id="PF13628">
    <property type="entry name" value="DUF4142"/>
    <property type="match status" value="1"/>
</dbReference>
<dbReference type="OrthoDB" id="883203at2"/>
<evidence type="ECO:0000256" key="1">
    <source>
        <dbReference type="SAM" id="SignalP"/>
    </source>
</evidence>
<accession>A0A562TVL3</accession>
<comment type="caution">
    <text evidence="3">The sequence shown here is derived from an EMBL/GenBank/DDBJ whole genome shotgun (WGS) entry which is preliminary data.</text>
</comment>
<dbReference type="AlphaFoldDB" id="A0A562TVL3"/>
<dbReference type="PANTHER" id="PTHR38593:SF1">
    <property type="entry name" value="BLR2558 PROTEIN"/>
    <property type="match status" value="1"/>
</dbReference>
<dbReference type="InterPro" id="IPR025419">
    <property type="entry name" value="DUF4142"/>
</dbReference>
<keyword evidence="4" id="KW-1185">Reference proteome</keyword>